<dbReference type="Gene3D" id="3.60.10.10">
    <property type="entry name" value="Endonuclease/exonuclease/phosphatase"/>
    <property type="match status" value="1"/>
</dbReference>
<comment type="caution">
    <text evidence="2">The sequence shown here is derived from an EMBL/GenBank/DDBJ whole genome shotgun (WGS) entry which is preliminary data.</text>
</comment>
<dbReference type="SUPFAM" id="SSF56219">
    <property type="entry name" value="DNase I-like"/>
    <property type="match status" value="1"/>
</dbReference>
<keyword evidence="2" id="KW-0255">Endonuclease</keyword>
<name>A0ABW9Y245_9RHOB</name>
<dbReference type="InterPro" id="IPR005135">
    <property type="entry name" value="Endo/exonuclease/phosphatase"/>
</dbReference>
<dbReference type="Pfam" id="PF03372">
    <property type="entry name" value="Exo_endo_phos"/>
    <property type="match status" value="1"/>
</dbReference>
<protein>
    <submittedName>
        <fullName evidence="2">Endonuclease</fullName>
    </submittedName>
</protein>
<dbReference type="InterPro" id="IPR036691">
    <property type="entry name" value="Endo/exonu/phosph_ase_sf"/>
</dbReference>
<reference evidence="3" key="1">
    <citation type="submission" date="2020-01" db="EMBL/GenBank/DDBJ databases">
        <title>Sphingomonas sp. strain CSW-10.</title>
        <authorList>
            <person name="Chen W.-M."/>
        </authorList>
    </citation>
    <scope>NUCLEOTIDE SEQUENCE [LARGE SCALE GENOMIC DNA]</scope>
    <source>
        <strain evidence="3">CCP-1</strain>
    </source>
</reference>
<keyword evidence="2" id="KW-0378">Hydrolase</keyword>
<dbReference type="GO" id="GO:0004519">
    <property type="term" value="F:endonuclease activity"/>
    <property type="evidence" value="ECO:0007669"/>
    <property type="project" value="UniProtKB-KW"/>
</dbReference>
<evidence type="ECO:0000313" key="2">
    <source>
        <dbReference type="EMBL" id="NBE06221.1"/>
    </source>
</evidence>
<sequence>MADGPVKDGLAKTGLARRGLRLATYNVEWFNALFDDQGHPLADQHPAQRYGLSRGRQLAALRTVFAALDADGIMVIEAPDTGSRRSTTRALEHFAAGAGLRARRAIIGYPSDTEQEIAFLFDPDHLAARHDPQGAPAPRHGAGDAPRFDTAFRYDLDADGVGEVIRFSKPPLELAVTHAGGALRLIGVHAKSKAPHGAQDGAELTRIAIDNRRKQLAQCLWLRQRVMAHLGAGDSLIVMGDLNDGPGLDDYEKLFGHSGVEIVLGHDGPADLRLHDPHAMMALTQRLGVAPSTARFFIAPQDRWFDALLDFIMVSPDLCARAPRWRIWHPHDDPAIAANPTLQAALLDASDHFPVTLDLAPVETGARVPI</sequence>
<organism evidence="2 3">
    <name type="scientific">Paragemmobacter ruber</name>
    <dbReference type="NCBI Taxonomy" id="1985673"/>
    <lineage>
        <taxon>Bacteria</taxon>
        <taxon>Pseudomonadati</taxon>
        <taxon>Pseudomonadota</taxon>
        <taxon>Alphaproteobacteria</taxon>
        <taxon>Rhodobacterales</taxon>
        <taxon>Paracoccaceae</taxon>
        <taxon>Paragemmobacter</taxon>
    </lineage>
</organism>
<proteinExistence type="predicted"/>
<keyword evidence="3" id="KW-1185">Reference proteome</keyword>
<evidence type="ECO:0000313" key="3">
    <source>
        <dbReference type="Proteomes" id="UP001517376"/>
    </source>
</evidence>
<keyword evidence="2" id="KW-0540">Nuclease</keyword>
<feature type="domain" description="Endonuclease/exonuclease/phosphatase" evidence="1">
    <location>
        <begin position="23"/>
        <end position="352"/>
    </location>
</feature>
<gene>
    <name evidence="2" type="ORF">GU920_01630</name>
</gene>
<dbReference type="RefSeq" id="WP_161765242.1">
    <property type="nucleotide sequence ID" value="NZ_JAAATW010000001.1"/>
</dbReference>
<accession>A0ABW9Y245</accession>
<dbReference type="Proteomes" id="UP001517376">
    <property type="component" value="Unassembled WGS sequence"/>
</dbReference>
<dbReference type="EMBL" id="JAAATW010000001">
    <property type="protein sequence ID" value="NBE06221.1"/>
    <property type="molecule type" value="Genomic_DNA"/>
</dbReference>
<evidence type="ECO:0000259" key="1">
    <source>
        <dbReference type="Pfam" id="PF03372"/>
    </source>
</evidence>